<evidence type="ECO:0000256" key="1">
    <source>
        <dbReference type="SAM" id="MobiDB-lite"/>
    </source>
</evidence>
<feature type="compositionally biased region" description="Basic and acidic residues" evidence="1">
    <location>
        <begin position="86"/>
        <end position="122"/>
    </location>
</feature>
<accession>A0A8J4YE51</accession>
<feature type="region of interest" description="Disordered" evidence="1">
    <location>
        <begin position="21"/>
        <end position="46"/>
    </location>
</feature>
<name>A0A8J4YE51_CHIOP</name>
<dbReference type="AlphaFoldDB" id="A0A8J4YE51"/>
<feature type="region of interest" description="Disordered" evidence="1">
    <location>
        <begin position="77"/>
        <end position="131"/>
    </location>
</feature>
<comment type="caution">
    <text evidence="2">The sequence shown here is derived from an EMBL/GenBank/DDBJ whole genome shotgun (WGS) entry which is preliminary data.</text>
</comment>
<feature type="compositionally biased region" description="Basic and acidic residues" evidence="1">
    <location>
        <begin position="22"/>
        <end position="32"/>
    </location>
</feature>
<evidence type="ECO:0000313" key="3">
    <source>
        <dbReference type="Proteomes" id="UP000770661"/>
    </source>
</evidence>
<protein>
    <submittedName>
        <fullName evidence="2">Uncharacterized protein</fullName>
    </submittedName>
</protein>
<keyword evidence="3" id="KW-1185">Reference proteome</keyword>
<proteinExistence type="predicted"/>
<organism evidence="2 3">
    <name type="scientific">Chionoecetes opilio</name>
    <name type="common">Atlantic snow crab</name>
    <name type="synonym">Cancer opilio</name>
    <dbReference type="NCBI Taxonomy" id="41210"/>
    <lineage>
        <taxon>Eukaryota</taxon>
        <taxon>Metazoa</taxon>
        <taxon>Ecdysozoa</taxon>
        <taxon>Arthropoda</taxon>
        <taxon>Crustacea</taxon>
        <taxon>Multicrustacea</taxon>
        <taxon>Malacostraca</taxon>
        <taxon>Eumalacostraca</taxon>
        <taxon>Eucarida</taxon>
        <taxon>Decapoda</taxon>
        <taxon>Pleocyemata</taxon>
        <taxon>Brachyura</taxon>
        <taxon>Eubrachyura</taxon>
        <taxon>Majoidea</taxon>
        <taxon>Majidae</taxon>
        <taxon>Chionoecetes</taxon>
    </lineage>
</organism>
<reference evidence="2" key="1">
    <citation type="submission" date="2020-07" db="EMBL/GenBank/DDBJ databases">
        <title>The High-quality genome of the commercially important snow crab, Chionoecetes opilio.</title>
        <authorList>
            <person name="Jeong J.-H."/>
            <person name="Ryu S."/>
        </authorList>
    </citation>
    <scope>NUCLEOTIDE SEQUENCE</scope>
    <source>
        <strain evidence="2">MADBK_172401_WGS</strain>
        <tissue evidence="2">Digestive gland</tissue>
    </source>
</reference>
<sequence length="131" mass="14395">MGAWETLFQLRITIPSFLAERGSCDKGKKSDSPKILGPKTQKEPPGSFFGGRWGCCGTPPPVMASLHLTLEVEVCSPHMRQNGKPYESRCGMDRDPDQKVSKNQPERNGGKVTKEGQARPRSQELGPIFPA</sequence>
<gene>
    <name evidence="2" type="ORF">GWK47_036824</name>
</gene>
<dbReference type="Proteomes" id="UP000770661">
    <property type="component" value="Unassembled WGS sequence"/>
</dbReference>
<evidence type="ECO:0000313" key="2">
    <source>
        <dbReference type="EMBL" id="KAG0726323.1"/>
    </source>
</evidence>
<dbReference type="EMBL" id="JACEEZ010004599">
    <property type="protein sequence ID" value="KAG0726323.1"/>
    <property type="molecule type" value="Genomic_DNA"/>
</dbReference>